<keyword evidence="2" id="KW-1185">Reference proteome</keyword>
<evidence type="ECO:0000313" key="1">
    <source>
        <dbReference type="EMBL" id="GIX78534.1"/>
    </source>
</evidence>
<comment type="caution">
    <text evidence="1">The sequence shown here is derived from an EMBL/GenBank/DDBJ whole genome shotgun (WGS) entry which is preliminary data.</text>
</comment>
<dbReference type="Proteomes" id="UP001054945">
    <property type="component" value="Unassembled WGS sequence"/>
</dbReference>
<evidence type="ECO:0000313" key="2">
    <source>
        <dbReference type="Proteomes" id="UP001054945"/>
    </source>
</evidence>
<accession>A0AAV4N1C5</accession>
<dbReference type="EMBL" id="BPLR01002846">
    <property type="protein sequence ID" value="GIX78534.1"/>
    <property type="molecule type" value="Genomic_DNA"/>
</dbReference>
<organism evidence="1 2">
    <name type="scientific">Caerostris extrusa</name>
    <name type="common">Bark spider</name>
    <name type="synonym">Caerostris bankana</name>
    <dbReference type="NCBI Taxonomy" id="172846"/>
    <lineage>
        <taxon>Eukaryota</taxon>
        <taxon>Metazoa</taxon>
        <taxon>Ecdysozoa</taxon>
        <taxon>Arthropoda</taxon>
        <taxon>Chelicerata</taxon>
        <taxon>Arachnida</taxon>
        <taxon>Araneae</taxon>
        <taxon>Araneomorphae</taxon>
        <taxon>Entelegynae</taxon>
        <taxon>Araneoidea</taxon>
        <taxon>Araneidae</taxon>
        <taxon>Caerostris</taxon>
    </lineage>
</organism>
<name>A0AAV4N1C5_CAEEX</name>
<dbReference type="AlphaFoldDB" id="A0AAV4N1C5"/>
<gene>
    <name evidence="1" type="ORF">CEXT_720581</name>
</gene>
<sequence>MGRNKTYKCPVPMQPYGHNESVVFHFVSTRGENGISTPYDNDGHNKSAHKSAQYFCNKRENGISTPYDNDGYNKSAQYFATRGKNEFLLLTTMMVTTNLHNILQQEGKTNFYSLRQ</sequence>
<proteinExistence type="predicted"/>
<reference evidence="1 2" key="1">
    <citation type="submission" date="2021-06" db="EMBL/GenBank/DDBJ databases">
        <title>Caerostris extrusa draft genome.</title>
        <authorList>
            <person name="Kono N."/>
            <person name="Arakawa K."/>
        </authorList>
    </citation>
    <scope>NUCLEOTIDE SEQUENCE [LARGE SCALE GENOMIC DNA]</scope>
</reference>
<protein>
    <submittedName>
        <fullName evidence="1">Uncharacterized protein</fullName>
    </submittedName>
</protein>